<reference evidence="1 4" key="2">
    <citation type="submission" date="2021-06" db="EMBL/GenBank/DDBJ databases">
        <title>Whole genome sequence of Paenibacillus sophorae DSM23020 for comparative genomics.</title>
        <authorList>
            <person name="Kim M.-J."/>
            <person name="Lee G."/>
            <person name="Shin J.-H."/>
        </authorList>
    </citation>
    <scope>NUCLEOTIDE SEQUENCE [LARGE SCALE GENOMIC DNA]</scope>
    <source>
        <strain evidence="1 4">DSM 23020</strain>
    </source>
</reference>
<dbReference type="AlphaFoldDB" id="A0A1H8H4J5"/>
<evidence type="ECO:0000313" key="1">
    <source>
        <dbReference type="EMBL" id="QWU14442.1"/>
    </source>
</evidence>
<evidence type="ECO:0000313" key="3">
    <source>
        <dbReference type="Proteomes" id="UP000198809"/>
    </source>
</evidence>
<dbReference type="OrthoDB" id="2628180at2"/>
<reference evidence="2 3" key="1">
    <citation type="submission" date="2016-10" db="EMBL/GenBank/DDBJ databases">
        <authorList>
            <person name="de Groot N.N."/>
        </authorList>
    </citation>
    <scope>NUCLEOTIDE SEQUENCE [LARGE SCALE GENOMIC DNA]</scope>
    <source>
        <strain evidence="2 3">CGMCC 1.10238</strain>
    </source>
</reference>
<protein>
    <submittedName>
        <fullName evidence="2">Uncharacterized protein</fullName>
    </submittedName>
</protein>
<accession>A0A1H8H4J5</accession>
<dbReference type="EMBL" id="FODH01000001">
    <property type="protein sequence ID" value="SEN51166.1"/>
    <property type="molecule type" value="Genomic_DNA"/>
</dbReference>
<keyword evidence="4" id="KW-1185">Reference proteome</keyword>
<dbReference type="RefSeq" id="WP_036588508.1">
    <property type="nucleotide sequence ID" value="NZ_CP076607.1"/>
</dbReference>
<dbReference type="STRING" id="1333845.SAMN04487895_101754"/>
<evidence type="ECO:0000313" key="2">
    <source>
        <dbReference type="EMBL" id="SEN51166.1"/>
    </source>
</evidence>
<organism evidence="2 3">
    <name type="scientific">Paenibacillus sophorae</name>
    <dbReference type="NCBI Taxonomy" id="1333845"/>
    <lineage>
        <taxon>Bacteria</taxon>
        <taxon>Bacillati</taxon>
        <taxon>Bacillota</taxon>
        <taxon>Bacilli</taxon>
        <taxon>Bacillales</taxon>
        <taxon>Paenibacillaceae</taxon>
        <taxon>Paenibacillus</taxon>
    </lineage>
</organism>
<proteinExistence type="predicted"/>
<dbReference type="EMBL" id="CP076607">
    <property type="protein sequence ID" value="QWU14442.1"/>
    <property type="molecule type" value="Genomic_DNA"/>
</dbReference>
<name>A0A1H8H4J5_9BACL</name>
<dbReference type="Proteomes" id="UP000683429">
    <property type="component" value="Chromosome"/>
</dbReference>
<evidence type="ECO:0000313" key="4">
    <source>
        <dbReference type="Proteomes" id="UP000683429"/>
    </source>
</evidence>
<gene>
    <name evidence="1" type="ORF">KP014_21275</name>
    <name evidence="2" type="ORF">SAMN04487895_101754</name>
</gene>
<sequence>MAKKLTAATMNKMIKELDKKKKIYILDDHEVNIDITFKDSSINSIIVDYLTIFEKVQKKETDVTEDELLKAMDGVLGALLLREFSDVPLIPKDISDIRKIINITNALLNTKIMENILPQFDPKEIERVKEKIELASKNIGQFMGEYAVKMAIDENKLSDNKEEVETDATV</sequence>
<dbReference type="Proteomes" id="UP000198809">
    <property type="component" value="Unassembled WGS sequence"/>
</dbReference>